<gene>
    <name evidence="1" type="ORF">CC1G_07138</name>
</gene>
<evidence type="ECO:0008006" key="3">
    <source>
        <dbReference type="Google" id="ProtNLM"/>
    </source>
</evidence>
<sequence length="198" mass="21875">MPCLEILEAPISDAFLNDENLLNSPPKLDGVVNFYVGKGLRSVRKLYLFVVWETYEHHIQFNQDPENRVKIAEFLTPALGGKPTSIRHVELTRLHESTLEAPVTEIAFLGLNSGLPDNHLEVLNAAFENAVAKAVGSHPPAIHGYTKELADVYGVFVGWDSIEAHADNAANLDPEFVALLAEYSRVNSLDFASLKKLL</sequence>
<keyword evidence="2" id="KW-1185">Reference proteome</keyword>
<accession>A8NR74</accession>
<dbReference type="Proteomes" id="UP000001861">
    <property type="component" value="Unassembled WGS sequence"/>
</dbReference>
<dbReference type="EMBL" id="AACS02000008">
    <property type="protein sequence ID" value="EAU86059.1"/>
    <property type="molecule type" value="Genomic_DNA"/>
</dbReference>
<protein>
    <recommendedName>
        <fullName evidence="3">ABM domain-containing protein</fullName>
    </recommendedName>
</protein>
<dbReference type="VEuPathDB" id="FungiDB:CC1G_07138"/>
<dbReference type="GeneID" id="6012249"/>
<organism evidence="1 2">
    <name type="scientific">Coprinopsis cinerea (strain Okayama-7 / 130 / ATCC MYA-4618 / FGSC 9003)</name>
    <name type="common">Inky cap fungus</name>
    <name type="synonym">Hormographiella aspergillata</name>
    <dbReference type="NCBI Taxonomy" id="240176"/>
    <lineage>
        <taxon>Eukaryota</taxon>
        <taxon>Fungi</taxon>
        <taxon>Dikarya</taxon>
        <taxon>Basidiomycota</taxon>
        <taxon>Agaricomycotina</taxon>
        <taxon>Agaricomycetes</taxon>
        <taxon>Agaricomycetidae</taxon>
        <taxon>Agaricales</taxon>
        <taxon>Agaricineae</taxon>
        <taxon>Psathyrellaceae</taxon>
        <taxon>Coprinopsis</taxon>
    </lineage>
</organism>
<reference evidence="1 2" key="1">
    <citation type="journal article" date="2010" name="Proc. Natl. Acad. Sci. U.S.A.">
        <title>Insights into evolution of multicellular fungi from the assembled chromosomes of the mushroom Coprinopsis cinerea (Coprinus cinereus).</title>
        <authorList>
            <person name="Stajich J.E."/>
            <person name="Wilke S.K."/>
            <person name="Ahren D."/>
            <person name="Au C.H."/>
            <person name="Birren B.W."/>
            <person name="Borodovsky M."/>
            <person name="Burns C."/>
            <person name="Canback B."/>
            <person name="Casselton L.A."/>
            <person name="Cheng C.K."/>
            <person name="Deng J."/>
            <person name="Dietrich F.S."/>
            <person name="Fargo D.C."/>
            <person name="Farman M.L."/>
            <person name="Gathman A.C."/>
            <person name="Goldberg J."/>
            <person name="Guigo R."/>
            <person name="Hoegger P.J."/>
            <person name="Hooker J.B."/>
            <person name="Huggins A."/>
            <person name="James T.Y."/>
            <person name="Kamada T."/>
            <person name="Kilaru S."/>
            <person name="Kodira C."/>
            <person name="Kues U."/>
            <person name="Kupfer D."/>
            <person name="Kwan H.S."/>
            <person name="Lomsadze A."/>
            <person name="Li W."/>
            <person name="Lilly W.W."/>
            <person name="Ma L.J."/>
            <person name="Mackey A.J."/>
            <person name="Manning G."/>
            <person name="Martin F."/>
            <person name="Muraguchi H."/>
            <person name="Natvig D.O."/>
            <person name="Palmerini H."/>
            <person name="Ramesh M.A."/>
            <person name="Rehmeyer C.J."/>
            <person name="Roe B.A."/>
            <person name="Shenoy N."/>
            <person name="Stanke M."/>
            <person name="Ter-Hovhannisyan V."/>
            <person name="Tunlid A."/>
            <person name="Velagapudi R."/>
            <person name="Vision T.J."/>
            <person name="Zeng Q."/>
            <person name="Zolan M.E."/>
            <person name="Pukkila P.J."/>
        </authorList>
    </citation>
    <scope>NUCLEOTIDE SEQUENCE [LARGE SCALE GENOMIC DNA]</scope>
    <source>
        <strain evidence="2">Okayama-7 / 130 / ATCC MYA-4618 / FGSC 9003</strain>
    </source>
</reference>
<comment type="caution">
    <text evidence="1">The sequence shown here is derived from an EMBL/GenBank/DDBJ whole genome shotgun (WGS) entry which is preliminary data.</text>
</comment>
<name>A8NR74_COPC7</name>
<evidence type="ECO:0000313" key="1">
    <source>
        <dbReference type="EMBL" id="EAU86059.1"/>
    </source>
</evidence>
<dbReference type="OrthoDB" id="3830579at2759"/>
<evidence type="ECO:0000313" key="2">
    <source>
        <dbReference type="Proteomes" id="UP000001861"/>
    </source>
</evidence>
<dbReference type="OMA" id="AYIVTIW"/>
<dbReference type="eggNOG" id="ENOG502SRI0">
    <property type="taxonomic scope" value="Eukaryota"/>
</dbReference>
<dbReference type="AlphaFoldDB" id="A8NR74"/>
<dbReference type="InParanoid" id="A8NR74"/>
<proteinExistence type="predicted"/>
<dbReference type="RefSeq" id="XP_001835714.1">
    <property type="nucleotide sequence ID" value="XM_001835662.1"/>
</dbReference>
<dbReference type="KEGG" id="cci:CC1G_07138"/>